<sequence length="195" mass="21177">MKKIILLTLAFAACFSAYSQKFMHGAGVIVLVDKTEYSDARAVGGLTYSPRINFFRKDNLSLSVGIPLSVGLGGNYSSHIGSYRNETTNIRFMFNLPAIVNANFGRGSSKNAHSRMGFFVGAGYGYHFSTEADNYSGDYGEYNSAESSSTTGPVANAGLRIGVGRIHNIEIKLSYMKGVTDNKPDIYSLATLFNF</sequence>
<keyword evidence="1" id="KW-0732">Signal</keyword>
<gene>
    <name evidence="2" type="ORF">KE626_07780</name>
</gene>
<feature type="signal peptide" evidence="1">
    <location>
        <begin position="1"/>
        <end position="19"/>
    </location>
</feature>
<name>A0ABS5IW71_9BACT</name>
<dbReference type="RefSeq" id="WP_211972309.1">
    <property type="nucleotide sequence ID" value="NZ_CBFHAM010000020.1"/>
</dbReference>
<evidence type="ECO:0000256" key="1">
    <source>
        <dbReference type="SAM" id="SignalP"/>
    </source>
</evidence>
<keyword evidence="3" id="KW-1185">Reference proteome</keyword>
<accession>A0ABS5IW71</accession>
<proteinExistence type="predicted"/>
<dbReference type="Proteomes" id="UP000676386">
    <property type="component" value="Unassembled WGS sequence"/>
</dbReference>
<dbReference type="EMBL" id="JAGTXB010000003">
    <property type="protein sequence ID" value="MBS0027204.1"/>
    <property type="molecule type" value="Genomic_DNA"/>
</dbReference>
<comment type="caution">
    <text evidence="2">The sequence shown here is derived from an EMBL/GenBank/DDBJ whole genome shotgun (WGS) entry which is preliminary data.</text>
</comment>
<reference evidence="2 3" key="1">
    <citation type="submission" date="2021-04" db="EMBL/GenBank/DDBJ databases">
        <title>Chitinophaga sp. nov., isolated from the rhizosphere soil.</title>
        <authorList>
            <person name="He S."/>
        </authorList>
    </citation>
    <scope>NUCLEOTIDE SEQUENCE [LARGE SCALE GENOMIC DNA]</scope>
    <source>
        <strain evidence="2 3">2R12</strain>
    </source>
</reference>
<feature type="chain" id="PRO_5046544079" description="Outer membrane protein beta-barrel domain-containing protein" evidence="1">
    <location>
        <begin position="20"/>
        <end position="195"/>
    </location>
</feature>
<protein>
    <recommendedName>
        <fullName evidence="4">Outer membrane protein beta-barrel domain-containing protein</fullName>
    </recommendedName>
</protein>
<evidence type="ECO:0000313" key="2">
    <source>
        <dbReference type="EMBL" id="MBS0027204.1"/>
    </source>
</evidence>
<evidence type="ECO:0008006" key="4">
    <source>
        <dbReference type="Google" id="ProtNLM"/>
    </source>
</evidence>
<dbReference type="Gene3D" id="2.40.160.20">
    <property type="match status" value="1"/>
</dbReference>
<evidence type="ECO:0000313" key="3">
    <source>
        <dbReference type="Proteomes" id="UP000676386"/>
    </source>
</evidence>
<organism evidence="2 3">
    <name type="scientific">Chitinophaga hostae</name>
    <dbReference type="NCBI Taxonomy" id="2831022"/>
    <lineage>
        <taxon>Bacteria</taxon>
        <taxon>Pseudomonadati</taxon>
        <taxon>Bacteroidota</taxon>
        <taxon>Chitinophagia</taxon>
        <taxon>Chitinophagales</taxon>
        <taxon>Chitinophagaceae</taxon>
        <taxon>Chitinophaga</taxon>
    </lineage>
</organism>